<reference evidence="2" key="1">
    <citation type="submission" date="2018-06" db="EMBL/GenBank/DDBJ databases">
        <authorList>
            <person name="Zhirakovskaya E."/>
        </authorList>
    </citation>
    <scope>NUCLEOTIDE SEQUENCE</scope>
</reference>
<evidence type="ECO:0000313" key="2">
    <source>
        <dbReference type="EMBL" id="VAW60218.1"/>
    </source>
</evidence>
<protein>
    <recommendedName>
        <fullName evidence="3">Outer membrane protein beta-barrel domain-containing protein</fullName>
    </recommendedName>
</protein>
<keyword evidence="1" id="KW-0175">Coiled coil</keyword>
<name>A0A3B0WW07_9ZZZZ</name>
<sequence length="348" mass="39114">MNNLIKCFSVLLFFVAAPPLSAEEVVKNSAEQLGQKQGKIMQLEIELLELKLNNEKRKVEEFKALEIELLELKLDNEKRKVKELEAKVEVEKNNQAEKAAATSAVAAEEKKKEEVVIDDELQSKHNTKKPVAKPVVASINDDFKIRFGASYLYANELTIEKDNNGINFFEPYEGRMINEKATQGSVEIQSPHFYFSSRSKVGILFSMGYQRFEFGQQEVDYIDYNEGTIVDLGTRAEGDLFYLTPIIFINPLRNISANQSLVLGFGLGLSRISAKGTTQLTEPSYLGENGQTQYYNVSDTGATLKLTVDYQWKNIYLGLFAQSSIIRNKGDDYIYTSSGVTAGISFNL</sequence>
<dbReference type="AlphaFoldDB" id="A0A3B0WW07"/>
<dbReference type="EMBL" id="UOFH01000128">
    <property type="protein sequence ID" value="VAW60218.1"/>
    <property type="molecule type" value="Genomic_DNA"/>
</dbReference>
<proteinExistence type="predicted"/>
<accession>A0A3B0WW07</accession>
<organism evidence="2">
    <name type="scientific">hydrothermal vent metagenome</name>
    <dbReference type="NCBI Taxonomy" id="652676"/>
    <lineage>
        <taxon>unclassified sequences</taxon>
        <taxon>metagenomes</taxon>
        <taxon>ecological metagenomes</taxon>
    </lineage>
</organism>
<gene>
    <name evidence="2" type="ORF">MNBD_GAMMA08-1318</name>
</gene>
<feature type="coiled-coil region" evidence="1">
    <location>
        <begin position="33"/>
        <end position="101"/>
    </location>
</feature>
<evidence type="ECO:0008006" key="3">
    <source>
        <dbReference type="Google" id="ProtNLM"/>
    </source>
</evidence>
<evidence type="ECO:0000256" key="1">
    <source>
        <dbReference type="SAM" id="Coils"/>
    </source>
</evidence>